<dbReference type="InterPro" id="IPR009989">
    <property type="entry name" value="TrbM"/>
</dbReference>
<sequence length="101" mass="10741">MKTLLSLVLAASTVIAFTSPAKAADPCKQVLCLSGVMNGSGIVDGCSDAVSDYFSIIDTKHGSFLPDHTAKKRKKQLDKCPDAGSDNIQKINDKFGRLRGL</sequence>
<accession>A0A4R6DUP1</accession>
<dbReference type="RefSeq" id="WP_133462391.1">
    <property type="nucleotide sequence ID" value="NZ_SNVX01000025.1"/>
</dbReference>
<evidence type="ECO:0000313" key="3">
    <source>
        <dbReference type="Proteomes" id="UP000295530"/>
    </source>
</evidence>
<feature type="chain" id="PRO_5020295991" evidence="1">
    <location>
        <begin position="24"/>
        <end position="101"/>
    </location>
</feature>
<protein>
    <submittedName>
        <fullName evidence="2">TrbM protein</fullName>
    </submittedName>
</protein>
<dbReference type="Pfam" id="PF07424">
    <property type="entry name" value="TrbM"/>
    <property type="match status" value="1"/>
</dbReference>
<organism evidence="2 3">
    <name type="scientific">Scandinavium goeteborgense</name>
    <dbReference type="NCBI Taxonomy" id="1851514"/>
    <lineage>
        <taxon>Bacteria</taxon>
        <taxon>Pseudomonadati</taxon>
        <taxon>Pseudomonadota</taxon>
        <taxon>Gammaproteobacteria</taxon>
        <taxon>Enterobacterales</taxon>
        <taxon>Enterobacteriaceae</taxon>
        <taxon>Scandinavium</taxon>
    </lineage>
</organism>
<proteinExistence type="predicted"/>
<gene>
    <name evidence="2" type="ORF">EC847_12534</name>
</gene>
<keyword evidence="1" id="KW-0732">Signal</keyword>
<comment type="caution">
    <text evidence="2">The sequence shown here is derived from an EMBL/GenBank/DDBJ whole genome shotgun (WGS) entry which is preliminary data.</text>
</comment>
<name>A0A4R6DUP1_SCAGO</name>
<keyword evidence="3" id="KW-1185">Reference proteome</keyword>
<dbReference type="Proteomes" id="UP000295530">
    <property type="component" value="Unassembled WGS sequence"/>
</dbReference>
<dbReference type="EMBL" id="SNVX01000025">
    <property type="protein sequence ID" value="TDN48867.1"/>
    <property type="molecule type" value="Genomic_DNA"/>
</dbReference>
<dbReference type="OrthoDB" id="6904272at2"/>
<dbReference type="AlphaFoldDB" id="A0A4R6DUP1"/>
<evidence type="ECO:0000313" key="2">
    <source>
        <dbReference type="EMBL" id="TDN48867.1"/>
    </source>
</evidence>
<feature type="signal peptide" evidence="1">
    <location>
        <begin position="1"/>
        <end position="23"/>
    </location>
</feature>
<evidence type="ECO:0000256" key="1">
    <source>
        <dbReference type="SAM" id="SignalP"/>
    </source>
</evidence>
<reference evidence="2 3" key="1">
    <citation type="submission" date="2019-03" db="EMBL/GenBank/DDBJ databases">
        <title>Genomic analyses of the natural microbiome of Caenorhabditis elegans.</title>
        <authorList>
            <person name="Samuel B."/>
        </authorList>
    </citation>
    <scope>NUCLEOTIDE SEQUENCE [LARGE SCALE GENOMIC DNA]</scope>
    <source>
        <strain evidence="2 3">BIGb0156</strain>
    </source>
</reference>